<dbReference type="EMBL" id="CM004399">
    <property type="protein sequence ID" value="KAG8640578.1"/>
    <property type="molecule type" value="Genomic_DNA"/>
</dbReference>
<gene>
    <name evidence="1" type="ORF">MANES_13G067333v8</name>
</gene>
<proteinExistence type="predicted"/>
<protein>
    <submittedName>
        <fullName evidence="1">Uncharacterized protein</fullName>
    </submittedName>
</protein>
<evidence type="ECO:0000313" key="1">
    <source>
        <dbReference type="EMBL" id="KAG8640578.1"/>
    </source>
</evidence>
<sequence>MSGDKFCFQELDTSITGRVKFGDGSIIEICGRGSILFKCKNEEHLILSEVYYIPKLKSNILSLGQLDENGCKIIIEGGFMKDYDRLKNLIAKVEKQSNRLYMGKF</sequence>
<keyword evidence="2" id="KW-1185">Reference proteome</keyword>
<organism evidence="1 2">
    <name type="scientific">Manihot esculenta</name>
    <name type="common">Cassava</name>
    <name type="synonym">Jatropha manihot</name>
    <dbReference type="NCBI Taxonomy" id="3983"/>
    <lineage>
        <taxon>Eukaryota</taxon>
        <taxon>Viridiplantae</taxon>
        <taxon>Streptophyta</taxon>
        <taxon>Embryophyta</taxon>
        <taxon>Tracheophyta</taxon>
        <taxon>Spermatophyta</taxon>
        <taxon>Magnoliopsida</taxon>
        <taxon>eudicotyledons</taxon>
        <taxon>Gunneridae</taxon>
        <taxon>Pentapetalae</taxon>
        <taxon>rosids</taxon>
        <taxon>fabids</taxon>
        <taxon>Malpighiales</taxon>
        <taxon>Euphorbiaceae</taxon>
        <taxon>Crotonoideae</taxon>
        <taxon>Manihoteae</taxon>
        <taxon>Manihot</taxon>
    </lineage>
</organism>
<name>A0ACB7GM51_MANES</name>
<accession>A0ACB7GM51</accession>
<reference evidence="2" key="1">
    <citation type="journal article" date="2016" name="Nat. Biotechnol.">
        <title>Sequencing wild and cultivated cassava and related species reveals extensive interspecific hybridization and genetic diversity.</title>
        <authorList>
            <person name="Bredeson J.V."/>
            <person name="Lyons J.B."/>
            <person name="Prochnik S.E."/>
            <person name="Wu G.A."/>
            <person name="Ha C.M."/>
            <person name="Edsinger-Gonzales E."/>
            <person name="Grimwood J."/>
            <person name="Schmutz J."/>
            <person name="Rabbi I.Y."/>
            <person name="Egesi C."/>
            <person name="Nauluvula P."/>
            <person name="Lebot V."/>
            <person name="Ndunguru J."/>
            <person name="Mkamilo G."/>
            <person name="Bart R.S."/>
            <person name="Setter T.L."/>
            <person name="Gleadow R.M."/>
            <person name="Kulakow P."/>
            <person name="Ferguson M.E."/>
            <person name="Rounsley S."/>
            <person name="Rokhsar D.S."/>
        </authorList>
    </citation>
    <scope>NUCLEOTIDE SEQUENCE [LARGE SCALE GENOMIC DNA]</scope>
    <source>
        <strain evidence="2">cv. AM560-2</strain>
    </source>
</reference>
<evidence type="ECO:0000313" key="2">
    <source>
        <dbReference type="Proteomes" id="UP000091857"/>
    </source>
</evidence>
<comment type="caution">
    <text evidence="1">The sequence shown here is derived from an EMBL/GenBank/DDBJ whole genome shotgun (WGS) entry which is preliminary data.</text>
</comment>
<dbReference type="Proteomes" id="UP000091857">
    <property type="component" value="Chromosome 13"/>
</dbReference>